<dbReference type="EC" id="3.4.-.-" evidence="9"/>
<dbReference type="EMBL" id="JBHSMI010000025">
    <property type="protein sequence ID" value="MFC5403862.1"/>
    <property type="molecule type" value="Genomic_DNA"/>
</dbReference>
<keyword evidence="9" id="KW-0645">Protease</keyword>
<dbReference type="InterPro" id="IPR012338">
    <property type="entry name" value="Beta-lactam/transpept-like"/>
</dbReference>
<keyword evidence="10" id="KW-1185">Reference proteome</keyword>
<dbReference type="PANTHER" id="PTHR21581">
    <property type="entry name" value="D-ALANYL-D-ALANINE CARBOXYPEPTIDASE"/>
    <property type="match status" value="1"/>
</dbReference>
<dbReference type="InterPro" id="IPR001967">
    <property type="entry name" value="Peptidase_S11_N"/>
</dbReference>
<dbReference type="PANTHER" id="PTHR21581:SF33">
    <property type="entry name" value="D-ALANYL-D-ALANINE CARBOXYPEPTIDASE DACB"/>
    <property type="match status" value="1"/>
</dbReference>
<proteinExistence type="inferred from homology"/>
<evidence type="ECO:0000256" key="6">
    <source>
        <dbReference type="ARBA" id="ARBA00023316"/>
    </source>
</evidence>
<reference evidence="10" key="1">
    <citation type="journal article" date="2019" name="Int. J. Syst. Evol. Microbiol.">
        <title>The Global Catalogue of Microorganisms (GCM) 10K type strain sequencing project: providing services to taxonomists for standard genome sequencing and annotation.</title>
        <authorList>
            <consortium name="The Broad Institute Genomics Platform"/>
            <consortium name="The Broad Institute Genome Sequencing Center for Infectious Disease"/>
            <person name="Wu L."/>
            <person name="Ma J."/>
        </authorList>
    </citation>
    <scope>NUCLEOTIDE SEQUENCE [LARGE SCALE GENOMIC DNA]</scope>
    <source>
        <strain evidence="10">CGMCC 1.18575</strain>
    </source>
</reference>
<dbReference type="InterPro" id="IPR018044">
    <property type="entry name" value="Peptidase_S11"/>
</dbReference>
<evidence type="ECO:0000256" key="5">
    <source>
        <dbReference type="ARBA" id="ARBA00022984"/>
    </source>
</evidence>
<gene>
    <name evidence="9" type="ORF">ACFPOF_14045</name>
</gene>
<dbReference type="Proteomes" id="UP001596113">
    <property type="component" value="Unassembled WGS sequence"/>
</dbReference>
<dbReference type="Pfam" id="PF00768">
    <property type="entry name" value="Peptidase_S11"/>
    <property type="match status" value="1"/>
</dbReference>
<name>A0ABW0HUN7_9BACL</name>
<evidence type="ECO:0000256" key="4">
    <source>
        <dbReference type="ARBA" id="ARBA00022960"/>
    </source>
</evidence>
<dbReference type="SUPFAM" id="SSF56601">
    <property type="entry name" value="beta-lactamase/transpeptidase-like"/>
    <property type="match status" value="1"/>
</dbReference>
<dbReference type="RefSeq" id="WP_378133618.1">
    <property type="nucleotide sequence ID" value="NZ_JBHSMI010000025.1"/>
</dbReference>
<evidence type="ECO:0000313" key="10">
    <source>
        <dbReference type="Proteomes" id="UP001596113"/>
    </source>
</evidence>
<evidence type="ECO:0000259" key="8">
    <source>
        <dbReference type="Pfam" id="PF00768"/>
    </source>
</evidence>
<feature type="domain" description="Peptidase S11 D-alanyl-D-alanine carboxypeptidase A N-terminal" evidence="8">
    <location>
        <begin position="50"/>
        <end position="274"/>
    </location>
</feature>
<keyword evidence="9" id="KW-0121">Carboxypeptidase</keyword>
<protein>
    <submittedName>
        <fullName evidence="9">D-alanyl-D-alanine carboxypeptidase family protein</fullName>
        <ecNumber evidence="9">3.4.-.-</ecNumber>
    </submittedName>
</protein>
<evidence type="ECO:0000313" key="9">
    <source>
        <dbReference type="EMBL" id="MFC5403862.1"/>
    </source>
</evidence>
<comment type="similarity">
    <text evidence="1 7">Belongs to the peptidase S11 family.</text>
</comment>
<dbReference type="GO" id="GO:0004180">
    <property type="term" value="F:carboxypeptidase activity"/>
    <property type="evidence" value="ECO:0007669"/>
    <property type="project" value="UniProtKB-KW"/>
</dbReference>
<keyword evidence="3 9" id="KW-0378">Hydrolase</keyword>
<dbReference type="PRINTS" id="PR00725">
    <property type="entry name" value="DADACBPTASE1"/>
</dbReference>
<sequence length="412" mass="44780">MLRLAKPFRARARWTSATACIFMLLFVFPVLGGRAQAQTGGGATSSLPPAPSNSARSAALADVTSGRILFDERGDERMKIASLTKIMTAIVAIEHGNLDGTLTVSEKASKMEGSSIYLQAGERMTLRNALYGLMLRSGNDAATAIAEYVGGSVEGFVFLMNKKAEEIGLSNSHFMNPSGLDELGHYSSANDLAKLTVYALRNPTFKEIVATKVKKAPNPNDKWEYEWVNKNKMLGMYDGADGVKTGYTKQALRTLVSSATRNGQQLVAVTLNDRDDWIDHRRLLDYGFDNFSLQTVAEAGQPINGYPYKAAGKFVYPFAKGEKERLEVRMALLIEGTADFKLGYRGQIRFVLDGRKIGSVPLVEASPEAGNGGTADKVKATSGKVQGEITSNRSFSSSVRTVLRALFMQKGE</sequence>
<dbReference type="Gene3D" id="3.40.710.10">
    <property type="entry name" value="DD-peptidase/beta-lactamase superfamily"/>
    <property type="match status" value="1"/>
</dbReference>
<keyword evidence="5" id="KW-0573">Peptidoglycan synthesis</keyword>
<evidence type="ECO:0000256" key="2">
    <source>
        <dbReference type="ARBA" id="ARBA00022729"/>
    </source>
</evidence>
<evidence type="ECO:0000256" key="1">
    <source>
        <dbReference type="ARBA" id="ARBA00007164"/>
    </source>
</evidence>
<accession>A0ABW0HUN7</accession>
<evidence type="ECO:0000256" key="7">
    <source>
        <dbReference type="RuleBase" id="RU004016"/>
    </source>
</evidence>
<keyword evidence="2" id="KW-0732">Signal</keyword>
<evidence type="ECO:0000256" key="3">
    <source>
        <dbReference type="ARBA" id="ARBA00022801"/>
    </source>
</evidence>
<keyword evidence="6" id="KW-0961">Cell wall biogenesis/degradation</keyword>
<keyword evidence="4" id="KW-0133">Cell shape</keyword>
<comment type="caution">
    <text evidence="9">The sequence shown here is derived from an EMBL/GenBank/DDBJ whole genome shotgun (WGS) entry which is preliminary data.</text>
</comment>
<organism evidence="9 10">
    <name type="scientific">Cohnella soli</name>
    <dbReference type="NCBI Taxonomy" id="425005"/>
    <lineage>
        <taxon>Bacteria</taxon>
        <taxon>Bacillati</taxon>
        <taxon>Bacillota</taxon>
        <taxon>Bacilli</taxon>
        <taxon>Bacillales</taxon>
        <taxon>Paenibacillaceae</taxon>
        <taxon>Cohnella</taxon>
    </lineage>
</organism>